<dbReference type="InterPro" id="IPR035940">
    <property type="entry name" value="CAP_sf"/>
</dbReference>
<dbReference type="FunFam" id="3.40.33.10:FF:000006">
    <property type="entry name" value="Putative pathogenesis-related protein 1"/>
    <property type="match status" value="1"/>
</dbReference>
<keyword evidence="5" id="KW-1015">Disulfide bond</keyword>
<reference evidence="10" key="2">
    <citation type="submission" date="2025-08" db="UniProtKB">
        <authorList>
            <consortium name="RefSeq"/>
        </authorList>
    </citation>
    <scope>IDENTIFICATION</scope>
    <source>
        <tissue evidence="10">Whole plant</tissue>
    </source>
</reference>
<dbReference type="SMART" id="SM00198">
    <property type="entry name" value="SCP"/>
    <property type="match status" value="1"/>
</dbReference>
<dbReference type="PROSITE" id="PS01009">
    <property type="entry name" value="CRISP_1"/>
    <property type="match status" value="1"/>
</dbReference>
<comment type="similarity">
    <text evidence="2">Belongs to the CRISP family.</text>
</comment>
<evidence type="ECO:0000256" key="4">
    <source>
        <dbReference type="ARBA" id="ARBA00022821"/>
    </source>
</evidence>
<evidence type="ECO:0000256" key="7">
    <source>
        <dbReference type="SAM" id="SignalP"/>
    </source>
</evidence>
<dbReference type="SUPFAM" id="SSF55797">
    <property type="entry name" value="PR-1-like"/>
    <property type="match status" value="1"/>
</dbReference>
<dbReference type="PRINTS" id="PR00837">
    <property type="entry name" value="V5TPXLIKE"/>
</dbReference>
<accession>A0A6P4C4Q7</accession>
<organism evidence="9 10">
    <name type="scientific">Arachis duranensis</name>
    <name type="common">Wild peanut</name>
    <dbReference type="NCBI Taxonomy" id="130453"/>
    <lineage>
        <taxon>Eukaryota</taxon>
        <taxon>Viridiplantae</taxon>
        <taxon>Streptophyta</taxon>
        <taxon>Embryophyta</taxon>
        <taxon>Tracheophyta</taxon>
        <taxon>Spermatophyta</taxon>
        <taxon>Magnoliopsida</taxon>
        <taxon>eudicotyledons</taxon>
        <taxon>Gunneridae</taxon>
        <taxon>Pentapetalae</taxon>
        <taxon>rosids</taxon>
        <taxon>fabids</taxon>
        <taxon>Fabales</taxon>
        <taxon>Fabaceae</taxon>
        <taxon>Papilionoideae</taxon>
        <taxon>50 kb inversion clade</taxon>
        <taxon>dalbergioids sensu lato</taxon>
        <taxon>Dalbergieae</taxon>
        <taxon>Pterocarpus clade</taxon>
        <taxon>Arachis</taxon>
    </lineage>
</organism>
<dbReference type="PANTHER" id="PTHR10334">
    <property type="entry name" value="CYSTEINE-RICH SECRETORY PROTEIN-RELATED"/>
    <property type="match status" value="1"/>
</dbReference>
<dbReference type="KEGG" id="adu:107468519"/>
<dbReference type="PRINTS" id="PR00838">
    <property type="entry name" value="V5ALLERGEN"/>
</dbReference>
<dbReference type="CDD" id="cd05381">
    <property type="entry name" value="CAP_PR-1"/>
    <property type="match status" value="1"/>
</dbReference>
<dbReference type="Proteomes" id="UP000515211">
    <property type="component" value="Chromosome 10"/>
</dbReference>
<dbReference type="AlphaFoldDB" id="A0A6P4C4Q7"/>
<evidence type="ECO:0000256" key="3">
    <source>
        <dbReference type="ARBA" id="ARBA00022729"/>
    </source>
</evidence>
<dbReference type="InterPro" id="IPR018244">
    <property type="entry name" value="Allrgn_V5/Tpx1_CS"/>
</dbReference>
<dbReference type="OrthoDB" id="337038at2759"/>
<dbReference type="Pfam" id="PF00188">
    <property type="entry name" value="CAP"/>
    <property type="match status" value="1"/>
</dbReference>
<keyword evidence="6" id="KW-0568">Pathogenesis-related protein</keyword>
<dbReference type="InterPro" id="IPR002413">
    <property type="entry name" value="V5_allergen-like"/>
</dbReference>
<proteinExistence type="inferred from homology"/>
<dbReference type="PROSITE" id="PS01010">
    <property type="entry name" value="CRISP_2"/>
    <property type="match status" value="1"/>
</dbReference>
<gene>
    <name evidence="10" type="primary">LOC107468519</name>
</gene>
<dbReference type="GO" id="GO:0098542">
    <property type="term" value="P:defense response to other organism"/>
    <property type="evidence" value="ECO:0007669"/>
    <property type="project" value="UniProtKB-ARBA"/>
</dbReference>
<keyword evidence="9" id="KW-1185">Reference proteome</keyword>
<dbReference type="InterPro" id="IPR014044">
    <property type="entry name" value="CAP_dom"/>
</dbReference>
<evidence type="ECO:0000256" key="6">
    <source>
        <dbReference type="ARBA" id="ARBA00023265"/>
    </source>
</evidence>
<dbReference type="InterPro" id="IPR001283">
    <property type="entry name" value="CRISP-related"/>
</dbReference>
<evidence type="ECO:0000259" key="8">
    <source>
        <dbReference type="SMART" id="SM00198"/>
    </source>
</evidence>
<protein>
    <submittedName>
        <fullName evidence="10">Pathogenesis-related protein 1-like</fullName>
    </submittedName>
</protein>
<name>A0A6P4C4Q7_ARADU</name>
<feature type="chain" id="PRO_5028102656" evidence="7">
    <location>
        <begin position="28"/>
        <end position="167"/>
    </location>
</feature>
<comment type="function">
    <text evidence="1">Probably involved in the defense reaction of plants against pathogens.</text>
</comment>
<keyword evidence="3 7" id="KW-0732">Signal</keyword>
<feature type="domain" description="SCP" evidence="8">
    <location>
        <begin position="30"/>
        <end position="163"/>
    </location>
</feature>
<keyword evidence="4" id="KW-0611">Plant defense</keyword>
<evidence type="ECO:0000313" key="10">
    <source>
        <dbReference type="RefSeq" id="XP_015943313.1"/>
    </source>
</evidence>
<feature type="signal peptide" evidence="7">
    <location>
        <begin position="1"/>
        <end position="27"/>
    </location>
</feature>
<evidence type="ECO:0000256" key="2">
    <source>
        <dbReference type="ARBA" id="ARBA00009923"/>
    </source>
</evidence>
<evidence type="ECO:0000313" key="9">
    <source>
        <dbReference type="Proteomes" id="UP000515211"/>
    </source>
</evidence>
<dbReference type="Gene3D" id="3.40.33.10">
    <property type="entry name" value="CAP"/>
    <property type="match status" value="1"/>
</dbReference>
<dbReference type="RefSeq" id="XP_015943313.1">
    <property type="nucleotide sequence ID" value="XM_016087827.3"/>
</dbReference>
<dbReference type="GO" id="GO:0005576">
    <property type="term" value="C:extracellular region"/>
    <property type="evidence" value="ECO:0007669"/>
    <property type="project" value="InterPro"/>
</dbReference>
<evidence type="ECO:0000256" key="5">
    <source>
        <dbReference type="ARBA" id="ARBA00023157"/>
    </source>
</evidence>
<sequence length="167" mass="18981">MKTCKISFSLICILFGLLCIMNDYVYAHDDSPKDYLDAHNIARSELGEPNLVWDETLEKYAQNYANQRKQDCQLVHSHGPYGENLAWSSSNDLSGVDAVKMWVDEKPYFNYLLNICADNQMCGHYTQVIWGNTLRVGCAKVICDNNGGTFITCNYDPPGNYIGERPY</sequence>
<dbReference type="GeneID" id="107468519"/>
<evidence type="ECO:0000256" key="1">
    <source>
        <dbReference type="ARBA" id="ARBA00003143"/>
    </source>
</evidence>
<reference evidence="9" key="1">
    <citation type="journal article" date="2016" name="Nat. Genet.">
        <title>The genome sequences of Arachis duranensis and Arachis ipaensis, the diploid ancestors of cultivated peanut.</title>
        <authorList>
            <person name="Bertioli D.J."/>
            <person name="Cannon S.B."/>
            <person name="Froenicke L."/>
            <person name="Huang G."/>
            <person name="Farmer A.D."/>
            <person name="Cannon E.K."/>
            <person name="Liu X."/>
            <person name="Gao D."/>
            <person name="Clevenger J."/>
            <person name="Dash S."/>
            <person name="Ren L."/>
            <person name="Moretzsohn M.C."/>
            <person name="Shirasawa K."/>
            <person name="Huang W."/>
            <person name="Vidigal B."/>
            <person name="Abernathy B."/>
            <person name="Chu Y."/>
            <person name="Niederhuth C.E."/>
            <person name="Umale P."/>
            <person name="Araujo A.C."/>
            <person name="Kozik A."/>
            <person name="Kim K.D."/>
            <person name="Burow M.D."/>
            <person name="Varshney R.K."/>
            <person name="Wang X."/>
            <person name="Zhang X."/>
            <person name="Barkley N."/>
            <person name="Guimaraes P.M."/>
            <person name="Isobe S."/>
            <person name="Guo B."/>
            <person name="Liao B."/>
            <person name="Stalker H.T."/>
            <person name="Schmitz R.J."/>
            <person name="Scheffler B.E."/>
            <person name="Leal-Bertioli S.C."/>
            <person name="Xun X."/>
            <person name="Jackson S.A."/>
            <person name="Michelmore R."/>
            <person name="Ozias-Akins P."/>
        </authorList>
    </citation>
    <scope>NUCLEOTIDE SEQUENCE [LARGE SCALE GENOMIC DNA]</scope>
    <source>
        <strain evidence="9">cv. V14167</strain>
    </source>
</reference>